<dbReference type="GO" id="GO:0005179">
    <property type="term" value="F:hormone activity"/>
    <property type="evidence" value="ECO:0007669"/>
    <property type="project" value="UniProtKB-KW"/>
</dbReference>
<keyword evidence="10" id="KW-1185">Reference proteome</keyword>
<keyword evidence="3" id="KW-0964">Secreted</keyword>
<keyword evidence="5 8" id="KW-0732">Signal</keyword>
<dbReference type="InterPro" id="IPR009079">
    <property type="entry name" value="4_helix_cytokine-like_core"/>
</dbReference>
<dbReference type="PROSITE" id="PS00338">
    <property type="entry name" value="SOMATOTROPIN_2"/>
    <property type="match status" value="1"/>
</dbReference>
<evidence type="ECO:0000313" key="10">
    <source>
        <dbReference type="Proteomes" id="UP001529510"/>
    </source>
</evidence>
<evidence type="ECO:0000256" key="5">
    <source>
        <dbReference type="ARBA" id="ARBA00022729"/>
    </source>
</evidence>
<dbReference type="AlphaFoldDB" id="A0ABD0QBE3"/>
<gene>
    <name evidence="9" type="ORF">M9458_022393</name>
</gene>
<evidence type="ECO:0000256" key="3">
    <source>
        <dbReference type="ARBA" id="ARBA00022525"/>
    </source>
</evidence>
<evidence type="ECO:0000313" key="9">
    <source>
        <dbReference type="EMBL" id="KAL0183018.1"/>
    </source>
</evidence>
<dbReference type="Proteomes" id="UP001529510">
    <property type="component" value="Unassembled WGS sequence"/>
</dbReference>
<accession>A0ABD0QBE3</accession>
<keyword evidence="4 7" id="KW-0372">Hormone</keyword>
<feature type="non-terminal residue" evidence="9">
    <location>
        <position position="1"/>
    </location>
</feature>
<comment type="similarity">
    <text evidence="2 7">Belongs to the somatotropin/prolactin family.</text>
</comment>
<feature type="chain" id="PRO_5044774185" description="Somatolactin" evidence="8">
    <location>
        <begin position="23"/>
        <end position="124"/>
    </location>
</feature>
<dbReference type="SUPFAM" id="SSF47266">
    <property type="entry name" value="4-helical cytokines"/>
    <property type="match status" value="1"/>
</dbReference>
<dbReference type="PANTHER" id="PTHR11417">
    <property type="entry name" value="SOMATOTROPIN,PROLACTIN"/>
    <property type="match status" value="1"/>
</dbReference>
<name>A0ABD0QBE3_CIRMR</name>
<dbReference type="EMBL" id="JAMKFB020000010">
    <property type="protein sequence ID" value="KAL0183018.1"/>
    <property type="molecule type" value="Genomic_DNA"/>
</dbReference>
<dbReference type="PANTHER" id="PTHR11417:SF3">
    <property type="entry name" value="SOMATOLACTIN ALPHA ISOFORM X1-RELATED"/>
    <property type="match status" value="1"/>
</dbReference>
<evidence type="ECO:0008006" key="11">
    <source>
        <dbReference type="Google" id="ProtNLM"/>
    </source>
</evidence>
<keyword evidence="6" id="KW-1015">Disulfide bond</keyword>
<sequence>DKWILHSVLILAQFWINPLVDVQVSLENYENAPSALVNRSKWMSTKLMSLEQGILVLIRQILGEGGLGLEVPEETSDHFSSNTFETVRRDYSAIYCFRKDAHKMQTFLKLLKCRQIDKENCTFF</sequence>
<evidence type="ECO:0000256" key="4">
    <source>
        <dbReference type="ARBA" id="ARBA00022702"/>
    </source>
</evidence>
<proteinExistence type="inferred from homology"/>
<reference evidence="9 10" key="1">
    <citation type="submission" date="2024-05" db="EMBL/GenBank/DDBJ databases">
        <title>Genome sequencing and assembly of Indian major carp, Cirrhinus mrigala (Hamilton, 1822).</title>
        <authorList>
            <person name="Mohindra V."/>
            <person name="Chowdhury L.M."/>
            <person name="Lal K."/>
            <person name="Jena J.K."/>
        </authorList>
    </citation>
    <scope>NUCLEOTIDE SEQUENCE [LARGE SCALE GENOMIC DNA]</scope>
    <source>
        <strain evidence="9">CM1030</strain>
        <tissue evidence="9">Blood</tissue>
    </source>
</reference>
<dbReference type="Gene3D" id="1.20.1250.10">
    <property type="match status" value="1"/>
</dbReference>
<comment type="caution">
    <text evidence="9">The sequence shown here is derived from an EMBL/GenBank/DDBJ whole genome shotgun (WGS) entry which is preliminary data.</text>
</comment>
<dbReference type="InterPro" id="IPR001400">
    <property type="entry name" value="Somatotropin/Prolactin"/>
</dbReference>
<evidence type="ECO:0000256" key="2">
    <source>
        <dbReference type="ARBA" id="ARBA00008474"/>
    </source>
</evidence>
<organism evidence="9 10">
    <name type="scientific">Cirrhinus mrigala</name>
    <name type="common">Mrigala</name>
    <dbReference type="NCBI Taxonomy" id="683832"/>
    <lineage>
        <taxon>Eukaryota</taxon>
        <taxon>Metazoa</taxon>
        <taxon>Chordata</taxon>
        <taxon>Craniata</taxon>
        <taxon>Vertebrata</taxon>
        <taxon>Euteleostomi</taxon>
        <taxon>Actinopterygii</taxon>
        <taxon>Neopterygii</taxon>
        <taxon>Teleostei</taxon>
        <taxon>Ostariophysi</taxon>
        <taxon>Cypriniformes</taxon>
        <taxon>Cyprinidae</taxon>
        <taxon>Labeoninae</taxon>
        <taxon>Labeonini</taxon>
        <taxon>Cirrhinus</taxon>
    </lineage>
</organism>
<dbReference type="InterPro" id="IPR018116">
    <property type="entry name" value="Somatotropin_CS"/>
</dbReference>
<evidence type="ECO:0000256" key="1">
    <source>
        <dbReference type="ARBA" id="ARBA00004613"/>
    </source>
</evidence>
<dbReference type="PRINTS" id="PR00836">
    <property type="entry name" value="SOMATOTROPIN"/>
</dbReference>
<feature type="signal peptide" evidence="8">
    <location>
        <begin position="1"/>
        <end position="22"/>
    </location>
</feature>
<evidence type="ECO:0000256" key="6">
    <source>
        <dbReference type="ARBA" id="ARBA00023157"/>
    </source>
</evidence>
<dbReference type="Pfam" id="PF00103">
    <property type="entry name" value="Hormone_1"/>
    <property type="match status" value="1"/>
</dbReference>
<comment type="subcellular location">
    <subcellularLocation>
        <location evidence="1 7">Secreted</location>
    </subcellularLocation>
</comment>
<dbReference type="GO" id="GO:0005576">
    <property type="term" value="C:extracellular region"/>
    <property type="evidence" value="ECO:0007669"/>
    <property type="project" value="UniProtKB-SubCell"/>
</dbReference>
<evidence type="ECO:0000256" key="7">
    <source>
        <dbReference type="RuleBase" id="RU003618"/>
    </source>
</evidence>
<protein>
    <recommendedName>
        <fullName evidence="11">Somatolactin</fullName>
    </recommendedName>
</protein>
<evidence type="ECO:0000256" key="8">
    <source>
        <dbReference type="SAM" id="SignalP"/>
    </source>
</evidence>